<evidence type="ECO:0000256" key="1">
    <source>
        <dbReference type="SAM" id="Phobius"/>
    </source>
</evidence>
<name>A0AAD7C372_MYCRO</name>
<dbReference type="AlphaFoldDB" id="A0AAD7C372"/>
<protein>
    <recommendedName>
        <fullName evidence="2">DUF6535 domain-containing protein</fullName>
    </recommendedName>
</protein>
<reference evidence="3" key="1">
    <citation type="submission" date="2023-03" db="EMBL/GenBank/DDBJ databases">
        <title>Massive genome expansion in bonnet fungi (Mycena s.s.) driven by repeated elements and novel gene families across ecological guilds.</title>
        <authorList>
            <consortium name="Lawrence Berkeley National Laboratory"/>
            <person name="Harder C.B."/>
            <person name="Miyauchi S."/>
            <person name="Viragh M."/>
            <person name="Kuo A."/>
            <person name="Thoen E."/>
            <person name="Andreopoulos B."/>
            <person name="Lu D."/>
            <person name="Skrede I."/>
            <person name="Drula E."/>
            <person name="Henrissat B."/>
            <person name="Morin E."/>
            <person name="Kohler A."/>
            <person name="Barry K."/>
            <person name="LaButti K."/>
            <person name="Morin E."/>
            <person name="Salamov A."/>
            <person name="Lipzen A."/>
            <person name="Mereny Z."/>
            <person name="Hegedus B."/>
            <person name="Baldrian P."/>
            <person name="Stursova M."/>
            <person name="Weitz H."/>
            <person name="Taylor A."/>
            <person name="Grigoriev I.V."/>
            <person name="Nagy L.G."/>
            <person name="Martin F."/>
            <person name="Kauserud H."/>
        </authorList>
    </citation>
    <scope>NUCLEOTIDE SEQUENCE</scope>
    <source>
        <strain evidence="3">CBHHK067</strain>
    </source>
</reference>
<dbReference type="Proteomes" id="UP001221757">
    <property type="component" value="Unassembled WGS sequence"/>
</dbReference>
<accession>A0AAD7C372</accession>
<feature type="transmembrane region" description="Helical" evidence="1">
    <location>
        <begin position="27"/>
        <end position="46"/>
    </location>
</feature>
<keyword evidence="1" id="KW-0472">Membrane</keyword>
<evidence type="ECO:0000259" key="2">
    <source>
        <dbReference type="Pfam" id="PF20153"/>
    </source>
</evidence>
<organism evidence="3 4">
    <name type="scientific">Mycena rosella</name>
    <name type="common">Pink bonnet</name>
    <name type="synonym">Agaricus rosellus</name>
    <dbReference type="NCBI Taxonomy" id="1033263"/>
    <lineage>
        <taxon>Eukaryota</taxon>
        <taxon>Fungi</taxon>
        <taxon>Dikarya</taxon>
        <taxon>Basidiomycota</taxon>
        <taxon>Agaricomycotina</taxon>
        <taxon>Agaricomycetes</taxon>
        <taxon>Agaricomycetidae</taxon>
        <taxon>Agaricales</taxon>
        <taxon>Marasmiineae</taxon>
        <taxon>Mycenaceae</taxon>
        <taxon>Mycena</taxon>
    </lineage>
</organism>
<keyword evidence="4" id="KW-1185">Reference proteome</keyword>
<feature type="non-terminal residue" evidence="3">
    <location>
        <position position="97"/>
    </location>
</feature>
<feature type="non-terminal residue" evidence="3">
    <location>
        <position position="1"/>
    </location>
</feature>
<dbReference type="EMBL" id="JARKIE010000446">
    <property type="protein sequence ID" value="KAJ7638044.1"/>
    <property type="molecule type" value="Genomic_DNA"/>
</dbReference>
<proteinExistence type="predicted"/>
<gene>
    <name evidence="3" type="ORF">B0H17DRAFT_870428</name>
</gene>
<feature type="domain" description="DUF6535" evidence="2">
    <location>
        <begin position="3"/>
        <end position="97"/>
    </location>
</feature>
<keyword evidence="1" id="KW-1133">Transmembrane helix</keyword>
<keyword evidence="1" id="KW-0812">Transmembrane</keyword>
<comment type="caution">
    <text evidence="3">The sequence shown here is derived from an EMBL/GenBank/DDBJ whole genome shotgun (WGS) entry which is preliminary data.</text>
</comment>
<sequence length="97" mass="10571">KLWAVYVSEADKYDKALVESWKSDMEGMLIFAGLFSASLTAFIIEATRLLPRLWRPTVQLLTQISQQLAAAANGITFTPPAPTVFSPPATSLVCNAL</sequence>
<evidence type="ECO:0000313" key="4">
    <source>
        <dbReference type="Proteomes" id="UP001221757"/>
    </source>
</evidence>
<evidence type="ECO:0000313" key="3">
    <source>
        <dbReference type="EMBL" id="KAJ7638044.1"/>
    </source>
</evidence>
<dbReference type="InterPro" id="IPR045338">
    <property type="entry name" value="DUF6535"/>
</dbReference>
<dbReference type="Pfam" id="PF20153">
    <property type="entry name" value="DUF6535"/>
    <property type="match status" value="1"/>
</dbReference>